<dbReference type="InterPro" id="IPR046159">
    <property type="entry name" value="DUF6161"/>
</dbReference>
<protein>
    <recommendedName>
        <fullName evidence="2">DUF6161 domain-containing protein</fullName>
    </recommendedName>
</protein>
<dbReference type="OrthoDB" id="9151250at2"/>
<feature type="transmembrane region" description="Helical" evidence="1">
    <location>
        <begin position="314"/>
        <end position="332"/>
    </location>
</feature>
<keyword evidence="1" id="KW-1133">Transmembrane helix</keyword>
<dbReference type="AlphaFoldDB" id="A0A514BVT6"/>
<evidence type="ECO:0000313" key="4">
    <source>
        <dbReference type="Proteomes" id="UP000317199"/>
    </source>
</evidence>
<feature type="transmembrane region" description="Helical" evidence="1">
    <location>
        <begin position="267"/>
        <end position="294"/>
    </location>
</feature>
<evidence type="ECO:0000313" key="3">
    <source>
        <dbReference type="EMBL" id="QDH71159.1"/>
    </source>
</evidence>
<dbReference type="RefSeq" id="WP_141624491.1">
    <property type="nucleotide sequence ID" value="NZ_CP041242.1"/>
</dbReference>
<evidence type="ECO:0000259" key="2">
    <source>
        <dbReference type="Pfam" id="PF19658"/>
    </source>
</evidence>
<feature type="domain" description="DUF6161" evidence="2">
    <location>
        <begin position="231"/>
        <end position="385"/>
    </location>
</feature>
<evidence type="ECO:0000256" key="1">
    <source>
        <dbReference type="SAM" id="Phobius"/>
    </source>
</evidence>
<gene>
    <name evidence="3" type="ORF">FKV23_14485</name>
</gene>
<keyword evidence="4" id="KW-1185">Reference proteome</keyword>
<accession>A0A514BVT6</accession>
<name>A0A514BVT6_9GAMM</name>
<dbReference type="EMBL" id="CP041242">
    <property type="protein sequence ID" value="QDH71159.1"/>
    <property type="molecule type" value="Genomic_DNA"/>
</dbReference>
<sequence>MNDGTEEQAEKNGAVEPLFAVALNGDDSLRFYSLEDFIEWANVELQAWSKWVDYVQPRGTRGAKRAVRQRTLFQTSITHATNALKQDGQAKKQSIAAIVGQLSEIGNRKILLSNSFQGLRVLELHKLRPDLSLAAWSIETGCAGTVAREQEEPLLSELFQAVTYYAVPSWQQDLLVRADELLTSLESRTAQGQRLLGEILERAKIERGEQQAAHLKTVEGIESGWKDQAADINKDWGSLKRAFREDMKLKASRQYWEDKASRHKAYAVGWGIAFGLALTGSVIALLLWGVDWLAGSATLSSEVSSAQRGAGLEMLPRLLVVLLPAFAVIWLLRIAGRQLAGHLSLVEDANERSTMLLTFLALLSGEDHGGDLSEKDRILILHALFRPSAVSSQDDAPPAHWFDLLMERVGSAGRSGKP</sequence>
<organism evidence="3 4">
    <name type="scientific">Marilutibacter alkalisoli</name>
    <dbReference type="NCBI Taxonomy" id="2591633"/>
    <lineage>
        <taxon>Bacteria</taxon>
        <taxon>Pseudomonadati</taxon>
        <taxon>Pseudomonadota</taxon>
        <taxon>Gammaproteobacteria</taxon>
        <taxon>Lysobacterales</taxon>
        <taxon>Lysobacteraceae</taxon>
        <taxon>Marilutibacter</taxon>
    </lineage>
</organism>
<dbReference type="Proteomes" id="UP000317199">
    <property type="component" value="Chromosome"/>
</dbReference>
<dbReference type="Pfam" id="PF19658">
    <property type="entry name" value="DUF6161"/>
    <property type="match status" value="1"/>
</dbReference>
<reference evidence="3 4" key="1">
    <citation type="submission" date="2019-06" db="EMBL/GenBank/DDBJ databases">
        <title>Lysobacter alkalisoli sp. nov. isolated from saline-alkali soil.</title>
        <authorList>
            <person name="Sun J.-Q."/>
            <person name="Xu L."/>
        </authorList>
    </citation>
    <scope>NUCLEOTIDE SEQUENCE [LARGE SCALE GENOMIC DNA]</scope>
    <source>
        <strain evidence="3 4">SJ-36</strain>
    </source>
</reference>
<keyword evidence="1" id="KW-0472">Membrane</keyword>
<dbReference type="KEGG" id="lyj:FKV23_14485"/>
<keyword evidence="1" id="KW-0812">Transmembrane</keyword>
<proteinExistence type="predicted"/>